<dbReference type="GO" id="GO:0000160">
    <property type="term" value="P:phosphorelay signal transduction system"/>
    <property type="evidence" value="ECO:0007669"/>
    <property type="project" value="InterPro"/>
</dbReference>
<dbReference type="InterPro" id="IPR001789">
    <property type="entry name" value="Sig_transdc_resp-reg_receiver"/>
</dbReference>
<feature type="modified residue" description="4-aspartylphosphate" evidence="2">
    <location>
        <position position="59"/>
    </location>
</feature>
<dbReference type="HOGENOM" id="CLU_000445_69_8_0"/>
<name>Q01TA5_SOLUE</name>
<dbReference type="KEGG" id="sus:Acid_6189"/>
<dbReference type="SMART" id="SM00448">
    <property type="entry name" value="REC"/>
    <property type="match status" value="1"/>
</dbReference>
<reference evidence="4" key="1">
    <citation type="submission" date="2006-10" db="EMBL/GenBank/DDBJ databases">
        <title>Complete sequence of Solibacter usitatus Ellin6076.</title>
        <authorList>
            <consortium name="US DOE Joint Genome Institute"/>
            <person name="Copeland A."/>
            <person name="Lucas S."/>
            <person name="Lapidus A."/>
            <person name="Barry K."/>
            <person name="Detter J.C."/>
            <person name="Glavina del Rio T."/>
            <person name="Hammon N."/>
            <person name="Israni S."/>
            <person name="Dalin E."/>
            <person name="Tice H."/>
            <person name="Pitluck S."/>
            <person name="Thompson L.S."/>
            <person name="Brettin T."/>
            <person name="Bruce D."/>
            <person name="Han C."/>
            <person name="Tapia R."/>
            <person name="Gilna P."/>
            <person name="Schmutz J."/>
            <person name="Larimer F."/>
            <person name="Land M."/>
            <person name="Hauser L."/>
            <person name="Kyrpides N."/>
            <person name="Mikhailova N."/>
            <person name="Janssen P.H."/>
            <person name="Kuske C.R."/>
            <person name="Richardson P."/>
        </authorList>
    </citation>
    <scope>NUCLEOTIDE SEQUENCE</scope>
    <source>
        <strain evidence="4">Ellin6076</strain>
    </source>
</reference>
<dbReference type="PANTHER" id="PTHR44591">
    <property type="entry name" value="STRESS RESPONSE REGULATOR PROTEIN 1"/>
    <property type="match status" value="1"/>
</dbReference>
<dbReference type="InParanoid" id="Q01TA5"/>
<dbReference type="EMBL" id="CP000473">
    <property type="protein sequence ID" value="ABJ87115.1"/>
    <property type="molecule type" value="Genomic_DNA"/>
</dbReference>
<sequence length="132" mass="14252">MTAEAQPVILVADDEPSVRNVVTTLLLDAGYFVLSAADGHEGLELSRRYNGAIDLLITDVNMPRMNGTNLCGHLIEERPGIKVLMMSGADMREIVSQNATMPFLPKPFDGKTLKARVREILAAPVCGKSAAE</sequence>
<dbReference type="STRING" id="234267.Acid_6189"/>
<protein>
    <submittedName>
        <fullName evidence="4">Response regulator receiver protein</fullName>
    </submittedName>
</protein>
<dbReference type="eggNOG" id="COG0784">
    <property type="taxonomic scope" value="Bacteria"/>
</dbReference>
<dbReference type="Pfam" id="PF00072">
    <property type="entry name" value="Response_reg"/>
    <property type="match status" value="1"/>
</dbReference>
<gene>
    <name evidence="4" type="ordered locus">Acid_6189</name>
</gene>
<dbReference type="PANTHER" id="PTHR44591:SF3">
    <property type="entry name" value="RESPONSE REGULATORY DOMAIN-CONTAINING PROTEIN"/>
    <property type="match status" value="1"/>
</dbReference>
<keyword evidence="1 2" id="KW-0597">Phosphoprotein</keyword>
<dbReference type="SUPFAM" id="SSF52172">
    <property type="entry name" value="CheY-like"/>
    <property type="match status" value="1"/>
</dbReference>
<evidence type="ECO:0000256" key="2">
    <source>
        <dbReference type="PROSITE-ProRule" id="PRU00169"/>
    </source>
</evidence>
<feature type="domain" description="Response regulatory" evidence="3">
    <location>
        <begin position="8"/>
        <end position="121"/>
    </location>
</feature>
<dbReference type="InterPro" id="IPR050595">
    <property type="entry name" value="Bact_response_regulator"/>
</dbReference>
<evidence type="ECO:0000259" key="3">
    <source>
        <dbReference type="PROSITE" id="PS50110"/>
    </source>
</evidence>
<dbReference type="PROSITE" id="PS50110">
    <property type="entry name" value="RESPONSE_REGULATORY"/>
    <property type="match status" value="1"/>
</dbReference>
<dbReference type="AlphaFoldDB" id="Q01TA5"/>
<dbReference type="Gene3D" id="3.40.50.2300">
    <property type="match status" value="1"/>
</dbReference>
<evidence type="ECO:0000256" key="1">
    <source>
        <dbReference type="ARBA" id="ARBA00022553"/>
    </source>
</evidence>
<dbReference type="CDD" id="cd00156">
    <property type="entry name" value="REC"/>
    <property type="match status" value="1"/>
</dbReference>
<evidence type="ECO:0000313" key="4">
    <source>
        <dbReference type="EMBL" id="ABJ87115.1"/>
    </source>
</evidence>
<organism evidence="4">
    <name type="scientific">Solibacter usitatus (strain Ellin6076)</name>
    <dbReference type="NCBI Taxonomy" id="234267"/>
    <lineage>
        <taxon>Bacteria</taxon>
        <taxon>Pseudomonadati</taxon>
        <taxon>Acidobacteriota</taxon>
        <taxon>Terriglobia</taxon>
        <taxon>Bryobacterales</taxon>
        <taxon>Solibacteraceae</taxon>
        <taxon>Candidatus Solibacter</taxon>
    </lineage>
</organism>
<accession>Q01TA5</accession>
<dbReference type="InterPro" id="IPR011006">
    <property type="entry name" value="CheY-like_superfamily"/>
</dbReference>
<proteinExistence type="predicted"/>
<dbReference type="OrthoDB" id="119525at2"/>